<evidence type="ECO:0000256" key="4">
    <source>
        <dbReference type="ARBA" id="ARBA00022989"/>
    </source>
</evidence>
<evidence type="ECO:0000256" key="5">
    <source>
        <dbReference type="ARBA" id="ARBA00023136"/>
    </source>
</evidence>
<evidence type="ECO:0000256" key="3">
    <source>
        <dbReference type="ARBA" id="ARBA00022692"/>
    </source>
</evidence>
<comment type="caution">
    <text evidence="7">The sequence shown here is derived from an EMBL/GenBank/DDBJ whole genome shotgun (WGS) entry which is preliminary data.</text>
</comment>
<feature type="transmembrane region" description="Helical" evidence="6">
    <location>
        <begin position="360"/>
        <end position="381"/>
    </location>
</feature>
<keyword evidence="3 6" id="KW-0812">Transmembrane</keyword>
<gene>
    <name evidence="7" type="ORF">CCE02nite_05860</name>
</gene>
<evidence type="ECO:0000313" key="7">
    <source>
        <dbReference type="EMBL" id="GED08587.1"/>
    </source>
</evidence>
<accession>A0A4Y4DVB0</accession>
<feature type="transmembrane region" description="Helical" evidence="6">
    <location>
        <begin position="331"/>
        <end position="348"/>
    </location>
</feature>
<protein>
    <recommendedName>
        <fullName evidence="9">Membrane protein involved in the export of O-antigen and teichoic acid</fullName>
    </recommendedName>
</protein>
<feature type="transmembrane region" description="Helical" evidence="6">
    <location>
        <begin position="387"/>
        <end position="408"/>
    </location>
</feature>
<organism evidence="7 8">
    <name type="scientific">Cellulosimicrobium cellulans</name>
    <name type="common">Arthrobacter luteus</name>
    <dbReference type="NCBI Taxonomy" id="1710"/>
    <lineage>
        <taxon>Bacteria</taxon>
        <taxon>Bacillati</taxon>
        <taxon>Actinomycetota</taxon>
        <taxon>Actinomycetes</taxon>
        <taxon>Micrococcales</taxon>
        <taxon>Promicromonosporaceae</taxon>
        <taxon>Cellulosimicrobium</taxon>
    </lineage>
</organism>
<name>A0A4Y4DVB0_CELCE</name>
<evidence type="ECO:0008006" key="9">
    <source>
        <dbReference type="Google" id="ProtNLM"/>
    </source>
</evidence>
<dbReference type="EMBL" id="BJNZ01000003">
    <property type="protein sequence ID" value="GED08587.1"/>
    <property type="molecule type" value="Genomic_DNA"/>
</dbReference>
<feature type="transmembrane region" description="Helical" evidence="6">
    <location>
        <begin position="97"/>
        <end position="117"/>
    </location>
</feature>
<dbReference type="Proteomes" id="UP000316659">
    <property type="component" value="Unassembled WGS sequence"/>
</dbReference>
<comment type="subcellular location">
    <subcellularLocation>
        <location evidence="1">Cell membrane</location>
        <topology evidence="1">Multi-pass membrane protein</topology>
    </subcellularLocation>
</comment>
<dbReference type="InterPro" id="IPR050833">
    <property type="entry name" value="Poly_Biosynth_Transport"/>
</dbReference>
<evidence type="ECO:0000256" key="2">
    <source>
        <dbReference type="ARBA" id="ARBA00022475"/>
    </source>
</evidence>
<keyword evidence="4 6" id="KW-1133">Transmembrane helix</keyword>
<dbReference type="PANTHER" id="PTHR30250:SF11">
    <property type="entry name" value="O-ANTIGEN TRANSPORTER-RELATED"/>
    <property type="match status" value="1"/>
</dbReference>
<dbReference type="GO" id="GO:0005886">
    <property type="term" value="C:plasma membrane"/>
    <property type="evidence" value="ECO:0007669"/>
    <property type="project" value="UniProtKB-SubCell"/>
</dbReference>
<evidence type="ECO:0000256" key="1">
    <source>
        <dbReference type="ARBA" id="ARBA00004651"/>
    </source>
</evidence>
<keyword evidence="2" id="KW-1003">Cell membrane</keyword>
<evidence type="ECO:0000313" key="8">
    <source>
        <dbReference type="Proteomes" id="UP000316659"/>
    </source>
</evidence>
<sequence length="418" mass="42226">MTAEGTVYRRAVATLRRTGVVDGAWTLTASAGSKAQTLVVLAVAGAAGGVEGVGRVVLATSTAVLVTAVVDLGFSTQIMRAFAAGELASRRTVLAPLLARVGVVVPVALLAATVVVAPPGGDGTAWTLAVGVYALGYLASSVVTRLAYGVGRFRGGAALNGVVRASTVPVLLLVGPTGAPLWTTLVVLAVGELVIAVVQYRLVPASPPGEEDAGVLGVRRTWRFGVAPLINTVMNRSDAVLVSFFAATAAVGVYGLASQVEGALTTVALIPAGAAVAYAARSRSHADVRTQRRVVATVVAGAYLVLAVPVLVAPEALVELVFSVTLEDADALRICVVAGIFSCLGGVATQQITGLGRQNALVAVWLSTLVVGVAGLALGAATAGAVGAAWGALARDLVFCLLSWSVLLSPRRRVKEAP</sequence>
<feature type="transmembrane region" description="Helical" evidence="6">
    <location>
        <begin position="123"/>
        <end position="143"/>
    </location>
</feature>
<reference evidence="7 8" key="1">
    <citation type="submission" date="2019-06" db="EMBL/GenBank/DDBJ databases">
        <title>Whole genome shotgun sequence of Cellulosimicrobium cellulans NBRC 15516.</title>
        <authorList>
            <person name="Hosoyama A."/>
            <person name="Uohara A."/>
            <person name="Ohji S."/>
            <person name="Ichikawa N."/>
        </authorList>
    </citation>
    <scope>NUCLEOTIDE SEQUENCE [LARGE SCALE GENOMIC DNA]</scope>
    <source>
        <strain evidence="7 8">NBRC 15516</strain>
    </source>
</reference>
<feature type="transmembrane region" description="Helical" evidence="6">
    <location>
        <begin position="239"/>
        <end position="257"/>
    </location>
</feature>
<evidence type="ECO:0000256" key="6">
    <source>
        <dbReference type="SAM" id="Phobius"/>
    </source>
</evidence>
<proteinExistence type="predicted"/>
<dbReference type="PANTHER" id="PTHR30250">
    <property type="entry name" value="PST FAMILY PREDICTED COLANIC ACID TRANSPORTER"/>
    <property type="match status" value="1"/>
</dbReference>
<feature type="transmembrane region" description="Helical" evidence="6">
    <location>
        <begin position="293"/>
        <end position="311"/>
    </location>
</feature>
<feature type="transmembrane region" description="Helical" evidence="6">
    <location>
        <begin position="263"/>
        <end position="281"/>
    </location>
</feature>
<dbReference type="AlphaFoldDB" id="A0A4Y4DVB0"/>
<dbReference type="RefSeq" id="WP_141388035.1">
    <property type="nucleotide sequence ID" value="NZ_BJNZ01000003.1"/>
</dbReference>
<keyword evidence="5 6" id="KW-0472">Membrane</keyword>